<reference evidence="8" key="1">
    <citation type="submission" date="2012-02" db="EMBL/GenBank/DDBJ databases">
        <title>The complete genome of Frateuria aurantia DSM 6220.</title>
        <authorList>
            <consortium name="US DOE Joint Genome Institute (JGI-PGF)"/>
            <person name="Lucas S."/>
            <person name="Copeland A."/>
            <person name="Lapidus A."/>
            <person name="Glavina del Rio T."/>
            <person name="Dalin E."/>
            <person name="Tice H."/>
            <person name="Bruce D."/>
            <person name="Goodwin L."/>
            <person name="Pitluck S."/>
            <person name="Peters L."/>
            <person name="Ovchinnikova G."/>
            <person name="Teshima H."/>
            <person name="Kyrpides N."/>
            <person name="Mavromatis K."/>
            <person name="Ivanova N."/>
            <person name="Brettin T."/>
            <person name="Detter J.C."/>
            <person name="Han C."/>
            <person name="Larimer F."/>
            <person name="Land M."/>
            <person name="Hauser L."/>
            <person name="Markowitz V."/>
            <person name="Cheng J.-F."/>
            <person name="Hugenholtz P."/>
            <person name="Woyke T."/>
            <person name="Wu D."/>
            <person name="Brambilla E."/>
            <person name="Klenk H.-P."/>
            <person name="Eisen J.A."/>
        </authorList>
    </citation>
    <scope>NUCLEOTIDE SEQUENCE</scope>
    <source>
        <strain evidence="8">DSM 6220</strain>
    </source>
</reference>
<evidence type="ECO:0000313" key="9">
    <source>
        <dbReference type="Proteomes" id="UP000005234"/>
    </source>
</evidence>
<dbReference type="PANTHER" id="PTHR10192:SF5">
    <property type="entry name" value="GEPHYRIN"/>
    <property type="match status" value="1"/>
</dbReference>
<dbReference type="KEGG" id="fau:Fraau_1920"/>
<keyword evidence="6" id="KW-0500">Molybdenum</keyword>
<dbReference type="AlphaFoldDB" id="H8L0Z1"/>
<dbReference type="CDD" id="cd00887">
    <property type="entry name" value="MoeA"/>
    <property type="match status" value="1"/>
</dbReference>
<comment type="similarity">
    <text evidence="3 6">Belongs to the MoeA family.</text>
</comment>
<evidence type="ECO:0000259" key="7">
    <source>
        <dbReference type="SMART" id="SM00852"/>
    </source>
</evidence>
<dbReference type="NCBIfam" id="TIGR00177">
    <property type="entry name" value="molyb_syn"/>
    <property type="match status" value="1"/>
</dbReference>
<dbReference type="Gene3D" id="2.40.340.10">
    <property type="entry name" value="MoeA, C-terminal, domain IV"/>
    <property type="match status" value="1"/>
</dbReference>
<dbReference type="InterPro" id="IPR036688">
    <property type="entry name" value="MoeA_C_domain_IV_sf"/>
</dbReference>
<dbReference type="RefSeq" id="WP_014403316.1">
    <property type="nucleotide sequence ID" value="NC_017033.1"/>
</dbReference>
<dbReference type="HOGENOM" id="CLU_010186_7_2_6"/>
<dbReference type="UniPathway" id="UPA00344"/>
<dbReference type="STRING" id="767434.Fraau_1920"/>
<dbReference type="GO" id="GO:0005829">
    <property type="term" value="C:cytosol"/>
    <property type="evidence" value="ECO:0007669"/>
    <property type="project" value="TreeGrafter"/>
</dbReference>
<name>H8L0Z1_FRAAD</name>
<evidence type="ECO:0000256" key="3">
    <source>
        <dbReference type="ARBA" id="ARBA00010763"/>
    </source>
</evidence>
<dbReference type="GO" id="GO:0006777">
    <property type="term" value="P:Mo-molybdopterin cofactor biosynthetic process"/>
    <property type="evidence" value="ECO:0007669"/>
    <property type="project" value="UniProtKB-UniRule"/>
</dbReference>
<dbReference type="Gene3D" id="2.170.190.11">
    <property type="entry name" value="Molybdopterin biosynthesis moea protein, domain 3"/>
    <property type="match status" value="1"/>
</dbReference>
<dbReference type="InterPro" id="IPR036135">
    <property type="entry name" value="MoeA_linker/N_sf"/>
</dbReference>
<dbReference type="eggNOG" id="COG0303">
    <property type="taxonomic scope" value="Bacteria"/>
</dbReference>
<dbReference type="Pfam" id="PF03454">
    <property type="entry name" value="MoeA_C"/>
    <property type="match status" value="1"/>
</dbReference>
<dbReference type="SUPFAM" id="SSF63882">
    <property type="entry name" value="MoeA N-terminal region -like"/>
    <property type="match status" value="1"/>
</dbReference>
<dbReference type="OrthoDB" id="9804758at2"/>
<keyword evidence="6" id="KW-0808">Transferase</keyword>
<comment type="pathway">
    <text evidence="2 6">Cofactor biosynthesis; molybdopterin biosynthesis.</text>
</comment>
<keyword evidence="9" id="KW-1185">Reference proteome</keyword>
<dbReference type="Pfam" id="PF03453">
    <property type="entry name" value="MoeA_N"/>
    <property type="match status" value="1"/>
</dbReference>
<dbReference type="Gene3D" id="3.90.105.10">
    <property type="entry name" value="Molybdopterin biosynthesis moea protein, domain 2"/>
    <property type="match status" value="1"/>
</dbReference>
<organism evidence="8 9">
    <name type="scientific">Frateuria aurantia (strain ATCC 33424 / DSM 6220 / KCTC 2777 / LMG 1558 / NBRC 3245 / NCIMB 13370)</name>
    <name type="common">Acetobacter aurantius</name>
    <dbReference type="NCBI Taxonomy" id="767434"/>
    <lineage>
        <taxon>Bacteria</taxon>
        <taxon>Pseudomonadati</taxon>
        <taxon>Pseudomonadota</taxon>
        <taxon>Gammaproteobacteria</taxon>
        <taxon>Lysobacterales</taxon>
        <taxon>Rhodanobacteraceae</taxon>
        <taxon>Frateuria</taxon>
    </lineage>
</organism>
<comment type="function">
    <text evidence="1 6">Catalyzes the insertion of molybdate into adenylated molybdopterin with the concomitant release of AMP.</text>
</comment>
<dbReference type="Gene3D" id="3.40.980.10">
    <property type="entry name" value="MoaB/Mog-like domain"/>
    <property type="match status" value="1"/>
</dbReference>
<dbReference type="PANTHER" id="PTHR10192">
    <property type="entry name" value="MOLYBDOPTERIN BIOSYNTHESIS PROTEIN"/>
    <property type="match status" value="1"/>
</dbReference>
<evidence type="ECO:0000256" key="5">
    <source>
        <dbReference type="ARBA" id="ARBA00047317"/>
    </source>
</evidence>
<dbReference type="EC" id="2.10.1.1" evidence="6"/>
<dbReference type="SUPFAM" id="SSF53218">
    <property type="entry name" value="Molybdenum cofactor biosynthesis proteins"/>
    <property type="match status" value="1"/>
</dbReference>
<dbReference type="EMBL" id="CP003350">
    <property type="protein sequence ID" value="AFC86311.1"/>
    <property type="molecule type" value="Genomic_DNA"/>
</dbReference>
<dbReference type="InterPro" id="IPR038987">
    <property type="entry name" value="MoeA-like"/>
</dbReference>
<evidence type="ECO:0000313" key="8">
    <source>
        <dbReference type="EMBL" id="AFC86311.1"/>
    </source>
</evidence>
<evidence type="ECO:0000256" key="1">
    <source>
        <dbReference type="ARBA" id="ARBA00002901"/>
    </source>
</evidence>
<protein>
    <recommendedName>
        <fullName evidence="6">Molybdopterin molybdenumtransferase</fullName>
        <ecNumber evidence="6">2.10.1.1</ecNumber>
    </recommendedName>
</protein>
<dbReference type="SUPFAM" id="SSF63867">
    <property type="entry name" value="MoeA C-terminal domain-like"/>
    <property type="match status" value="1"/>
</dbReference>
<dbReference type="SMART" id="SM00852">
    <property type="entry name" value="MoCF_biosynth"/>
    <property type="match status" value="1"/>
</dbReference>
<dbReference type="InterPro" id="IPR001453">
    <property type="entry name" value="MoaB/Mog_dom"/>
</dbReference>
<feature type="domain" description="MoaB/Mog" evidence="7">
    <location>
        <begin position="176"/>
        <end position="314"/>
    </location>
</feature>
<keyword evidence="6" id="KW-0479">Metal-binding</keyword>
<dbReference type="GO" id="GO:0046872">
    <property type="term" value="F:metal ion binding"/>
    <property type="evidence" value="ECO:0007669"/>
    <property type="project" value="UniProtKB-UniRule"/>
</dbReference>
<evidence type="ECO:0000256" key="6">
    <source>
        <dbReference type="RuleBase" id="RU365090"/>
    </source>
</evidence>
<evidence type="ECO:0000256" key="4">
    <source>
        <dbReference type="ARBA" id="ARBA00023150"/>
    </source>
</evidence>
<dbReference type="InterPro" id="IPR005111">
    <property type="entry name" value="MoeA_C_domain_IV"/>
</dbReference>
<keyword evidence="6" id="KW-0460">Magnesium</keyword>
<comment type="cofactor">
    <cofactor evidence="6">
        <name>Mg(2+)</name>
        <dbReference type="ChEBI" id="CHEBI:18420"/>
    </cofactor>
</comment>
<proteinExistence type="inferred from homology"/>
<dbReference type="GO" id="GO:0061599">
    <property type="term" value="F:molybdopterin molybdotransferase activity"/>
    <property type="evidence" value="ECO:0007669"/>
    <property type="project" value="UniProtKB-UniRule"/>
</dbReference>
<dbReference type="InterPro" id="IPR005110">
    <property type="entry name" value="MoeA_linker/N"/>
</dbReference>
<accession>H8L0Z1</accession>
<dbReference type="Proteomes" id="UP000005234">
    <property type="component" value="Chromosome"/>
</dbReference>
<evidence type="ECO:0000256" key="2">
    <source>
        <dbReference type="ARBA" id="ARBA00005046"/>
    </source>
</evidence>
<sequence>MHSIEDAFLSYATHCRPLATESVPLPAALGRVLAAPAQARTDLPAFTQSALDGYALAYASLAQADQGLQLDAAVAAAGVGPGTQVAPGHAVRIFTGGMLPPGTDTIARQEIVRNEAGRIHLDAPLRLGEGVRRQADEVKAGQTLAQAGQVLDAGLLAALAMAGVTSLEVHRKPRIALLVSGDEVVPFGQALRPGQVHDANGALLQAWFAERGYHEVSLEYLPDDPEATRQRIAAGLASADLVITTGGVSVGDKDYIPAAAEALGLQPHFWKLAQKPGKPLWFGSGDAGMLLGIPGNPGAVWTCLAIHVVHVLDRMEGRSRPRPCWLHGTLAQAIRADAQRTQWLRVHQHVSSSGQVLLGPLPAQESHMLSNLASTNAIVRLPPRDIIYAQGEVVDWIPVD</sequence>
<comment type="catalytic activity">
    <reaction evidence="5">
        <text>adenylyl-molybdopterin + molybdate = Mo-molybdopterin + AMP + H(+)</text>
        <dbReference type="Rhea" id="RHEA:35047"/>
        <dbReference type="ChEBI" id="CHEBI:15378"/>
        <dbReference type="ChEBI" id="CHEBI:36264"/>
        <dbReference type="ChEBI" id="CHEBI:62727"/>
        <dbReference type="ChEBI" id="CHEBI:71302"/>
        <dbReference type="ChEBI" id="CHEBI:456215"/>
        <dbReference type="EC" id="2.10.1.1"/>
    </reaction>
</comment>
<dbReference type="InterPro" id="IPR036425">
    <property type="entry name" value="MoaB/Mog-like_dom_sf"/>
</dbReference>
<dbReference type="Pfam" id="PF00994">
    <property type="entry name" value="MoCF_biosynth"/>
    <property type="match status" value="1"/>
</dbReference>
<keyword evidence="4 6" id="KW-0501">Molybdenum cofactor biosynthesis</keyword>
<gene>
    <name evidence="8" type="ordered locus">Fraau_1920</name>
</gene>